<dbReference type="InterPro" id="IPR038781">
    <property type="entry name" value="C365.16-ike"/>
</dbReference>
<name>A0A418ATC0_9STRA</name>
<dbReference type="VEuPathDB" id="FungiDB:H310_08350"/>
<proteinExistence type="predicted"/>
<gene>
    <name evidence="1" type="ORF">DYB32_005849</name>
</gene>
<dbReference type="GO" id="GO:0005739">
    <property type="term" value="C:mitochondrion"/>
    <property type="evidence" value="ECO:0007669"/>
    <property type="project" value="TreeGrafter"/>
</dbReference>
<protein>
    <submittedName>
        <fullName evidence="1">Uncharacterized protein</fullName>
    </submittedName>
</protein>
<sequence>MKSWNLLVPHFRISIEPPMSDVAGPSTTVSTIVESDVVRGAAAHWTSALDLSVGKKIAIDVVAAAAASFLVSPTITAIDRAIIENASGKRVLMQGIKDISMEFVRNPVAFVRRKDFLLIYGLYVATYATANATDTVCELMDTDNKMPKLIGTTAVNVSLCVAKDREYARMFGLIAPTKFPITSLGLFAMRDALSVGATFVAPPLVSHLFENQLGASPSASHSAALLLCPSLAQLVSTPLHLLSLDLYNHKVATPQARLAFISKEYIKSAAARISRTLPAFGVGGIGNKHMRERMRATWL</sequence>
<evidence type="ECO:0000313" key="1">
    <source>
        <dbReference type="EMBL" id="RHY28596.1"/>
    </source>
</evidence>
<organism evidence="1 2">
    <name type="scientific">Aphanomyces invadans</name>
    <dbReference type="NCBI Taxonomy" id="157072"/>
    <lineage>
        <taxon>Eukaryota</taxon>
        <taxon>Sar</taxon>
        <taxon>Stramenopiles</taxon>
        <taxon>Oomycota</taxon>
        <taxon>Saprolegniomycetes</taxon>
        <taxon>Saprolegniales</taxon>
        <taxon>Verrucalvaceae</taxon>
        <taxon>Aphanomyces</taxon>
    </lineage>
</organism>
<dbReference type="PANTHER" id="PTHR37845">
    <property type="entry name" value="SEQUENCE ORPHAN"/>
    <property type="match status" value="1"/>
</dbReference>
<dbReference type="PANTHER" id="PTHR37845:SF1">
    <property type="entry name" value="SEQUENCE ORPHAN"/>
    <property type="match status" value="1"/>
</dbReference>
<accession>A0A418ATC0</accession>
<keyword evidence="2" id="KW-1185">Reference proteome</keyword>
<comment type="caution">
    <text evidence="1">The sequence shown here is derived from an EMBL/GenBank/DDBJ whole genome shotgun (WGS) entry which is preliminary data.</text>
</comment>
<dbReference type="EMBL" id="QUSY01000558">
    <property type="protein sequence ID" value="RHY28596.1"/>
    <property type="molecule type" value="Genomic_DNA"/>
</dbReference>
<reference evidence="1 2" key="1">
    <citation type="submission" date="2018-08" db="EMBL/GenBank/DDBJ databases">
        <title>Aphanomyces genome sequencing and annotation.</title>
        <authorList>
            <person name="Minardi D."/>
            <person name="Oidtmann B."/>
            <person name="Van Der Giezen M."/>
            <person name="Studholme D.J."/>
        </authorList>
    </citation>
    <scope>NUCLEOTIDE SEQUENCE [LARGE SCALE GENOMIC DNA]</scope>
    <source>
        <strain evidence="1 2">NJM0002</strain>
    </source>
</reference>
<dbReference type="Proteomes" id="UP000285060">
    <property type="component" value="Unassembled WGS sequence"/>
</dbReference>
<dbReference type="AlphaFoldDB" id="A0A418ATC0"/>
<evidence type="ECO:0000313" key="2">
    <source>
        <dbReference type="Proteomes" id="UP000285060"/>
    </source>
</evidence>